<evidence type="ECO:0000313" key="4">
    <source>
        <dbReference type="Proteomes" id="UP000663828"/>
    </source>
</evidence>
<dbReference type="InterPro" id="IPR019734">
    <property type="entry name" value="TPR_rpt"/>
</dbReference>
<organism evidence="3 4">
    <name type="scientific">Adineta ricciae</name>
    <name type="common">Rotifer</name>
    <dbReference type="NCBI Taxonomy" id="249248"/>
    <lineage>
        <taxon>Eukaryota</taxon>
        <taxon>Metazoa</taxon>
        <taxon>Spiralia</taxon>
        <taxon>Gnathifera</taxon>
        <taxon>Rotifera</taxon>
        <taxon>Eurotatoria</taxon>
        <taxon>Bdelloidea</taxon>
        <taxon>Adinetida</taxon>
        <taxon>Adinetidae</taxon>
        <taxon>Adineta</taxon>
    </lineage>
</organism>
<dbReference type="GO" id="GO:0015629">
    <property type="term" value="C:actin cytoskeleton"/>
    <property type="evidence" value="ECO:0007669"/>
    <property type="project" value="TreeGrafter"/>
</dbReference>
<dbReference type="Proteomes" id="UP000663828">
    <property type="component" value="Unassembled WGS sequence"/>
</dbReference>
<protein>
    <recommendedName>
        <fullName evidence="5">Tetratricopeptide repeat protein 17</fullName>
    </recommendedName>
</protein>
<dbReference type="PANTHER" id="PTHR16091:SF1">
    <property type="entry name" value="TETRATRICOPEPTIDE REPEAT PROTEIN 17"/>
    <property type="match status" value="1"/>
</dbReference>
<evidence type="ECO:0008006" key="5">
    <source>
        <dbReference type="Google" id="ProtNLM"/>
    </source>
</evidence>
<feature type="region of interest" description="Disordered" evidence="1">
    <location>
        <begin position="177"/>
        <end position="196"/>
    </location>
</feature>
<dbReference type="GO" id="GO:0030041">
    <property type="term" value="P:actin filament polymerization"/>
    <property type="evidence" value="ECO:0007669"/>
    <property type="project" value="TreeGrafter"/>
</dbReference>
<feature type="signal peptide" evidence="2">
    <location>
        <begin position="1"/>
        <end position="18"/>
    </location>
</feature>
<dbReference type="InterPro" id="IPR011990">
    <property type="entry name" value="TPR-like_helical_dom_sf"/>
</dbReference>
<feature type="compositionally biased region" description="Polar residues" evidence="1">
    <location>
        <begin position="186"/>
        <end position="196"/>
    </location>
</feature>
<feature type="chain" id="PRO_5032808542" description="Tetratricopeptide repeat protein 17" evidence="2">
    <location>
        <begin position="19"/>
        <end position="1376"/>
    </location>
</feature>
<accession>A0A814JT90</accession>
<dbReference type="GO" id="GO:0005737">
    <property type="term" value="C:cytoplasm"/>
    <property type="evidence" value="ECO:0007669"/>
    <property type="project" value="TreeGrafter"/>
</dbReference>
<dbReference type="Gene3D" id="1.25.40.10">
    <property type="entry name" value="Tetratricopeptide repeat domain"/>
    <property type="match status" value="2"/>
</dbReference>
<keyword evidence="2" id="KW-0732">Signal</keyword>
<proteinExistence type="predicted"/>
<reference evidence="3" key="1">
    <citation type="submission" date="2021-02" db="EMBL/GenBank/DDBJ databases">
        <authorList>
            <person name="Nowell W R."/>
        </authorList>
    </citation>
    <scope>NUCLEOTIDE SEQUENCE</scope>
</reference>
<dbReference type="SMART" id="SM00028">
    <property type="entry name" value="TPR"/>
    <property type="match status" value="5"/>
</dbReference>
<dbReference type="PANTHER" id="PTHR16091">
    <property type="entry name" value="TTC17 PROTEIN"/>
    <property type="match status" value="1"/>
</dbReference>
<comment type="caution">
    <text evidence="3">The sequence shown here is derived from an EMBL/GenBank/DDBJ whole genome shotgun (WGS) entry which is preliminary data.</text>
</comment>
<sequence length="1376" mass="159885">MYFHILFSLLLFIVQSSSHQSLLGTHFYVNQDNILVDNTLKTVSTLARPYDLVAFIRQSERLARVDSLQTYIDAVDDIVDLPSTSNSDKQDNEDNIDKCNELIRDSESLIFKILKTNLYDTYYIPFELKNLSINATVNDKFKPKTIQTCNQFCETHTNLLTFDHLPSISTRYDEQQTIRIDDDEPNNPTKRNEQQAQWSIHELSHNRSSWLAYVYLSRYFASNLSYHHAIDCLRCALVHGSDYNDVVLIELANIVFRYGYIRDAIVLIEKALDYHLRMKTINVKSLFIRSILHYYLGNLCTIDNRFLLAIQFYNRTRILLEKIQKLNDEQQISSLSAKSLGSLSISSLLSLSQQKIDALRCHLTLELSLQRKHHVLQTKLAQLNQLRSITDELIQLNSLIKRDMSPGQSFLETLRKIKVEQQQTICDWKQLKKSKLPTRSYSKREEYSTVMKRERRCSINDINLHSIQTSSNHLLGFYDCRPRDNVVLIGDPSDTIDRDEQSLDSEQNLMASRIAASKHTYSTHILNENTSAVTPIHTHEQTTLTSTTTWPTLTSRLPTEVINQSSQDFLVKQSNVLYPPLKHNTVIKLNEQQLPTYAECQMHYYGLPSIGDYPTVWLPLENKGISNVKEAFYQGLNYQNKHYPLPWSPPLCVLKKPVNERLAIIENHSVLNRVSRAKAPTNRYDTNMLLNLYMYIDSIIDEQLPIEEFGQRLRSVSEKHEHLIPEWIVHLLSSLYWRVNGHLPHAIDCGLKAHETIIKNNTYKQWSDLTLINLANILYLWGKYEDALDITQQAYSINSHEPTTNYFLGNLLALTKNNHTAAQEYYRRTIAIDPAHVHAYRQLRLSYCYTMHSTWEMMSCSSDNEKHCDEKSVRSESTKRNLMLSVPNSKIRDATMVLDYSRTYSSSYYNRNTQCQRSLLDNRSSIDRWLNRSSSVSSPEREELINDARRAYRQYGLCSNNHIANECSQGFGVTNNGYDIGHVLIIYNDVMQSFYYSFVFSTDYENIFLKEGQSKCIIYGTGRKSSKCRNLVTANPSILNSKHNMTWLRDPSTIYEHLKELIEIMSYQQQFENETHLYEKNAWEKYLSDQYLFSKDIQTKYLSNNSINFNRTNCQNVSAVTYKPYLSTWISPQTKNIFVNHTFFRQLRENTEMIEPICSYPIINQTDTKKNLQLLDYIIQKANHNLTLYHAETILRPILFNLMFEKNPAITNKGGKFLHPNTVGSFQEFSSPGDDRVLLASFLASGLHSPTYNTSWIYFHTLSLYWRLMGNASQSLNCLLQSHILSPHDVHDLTYLSMALILYNSQLYINEAVYLLYESLTVDPPGLLLAHFTLGNAMARKGYWDYAEQWYRSTLNLKSDFEPAKQRLRTIQCSIN</sequence>
<evidence type="ECO:0000256" key="1">
    <source>
        <dbReference type="SAM" id="MobiDB-lite"/>
    </source>
</evidence>
<dbReference type="InterPro" id="IPR052630">
    <property type="entry name" value="TTC17"/>
</dbReference>
<dbReference type="SUPFAM" id="SSF48452">
    <property type="entry name" value="TPR-like"/>
    <property type="match status" value="2"/>
</dbReference>
<name>A0A814JT90_ADIRI</name>
<dbReference type="EMBL" id="CAJNOR010000943">
    <property type="protein sequence ID" value="CAF1042251.1"/>
    <property type="molecule type" value="Genomic_DNA"/>
</dbReference>
<evidence type="ECO:0000256" key="2">
    <source>
        <dbReference type="SAM" id="SignalP"/>
    </source>
</evidence>
<evidence type="ECO:0000313" key="3">
    <source>
        <dbReference type="EMBL" id="CAF1042251.1"/>
    </source>
</evidence>
<gene>
    <name evidence="3" type="ORF">XAT740_LOCUS15326</name>
</gene>
<keyword evidence="4" id="KW-1185">Reference proteome</keyword>